<protein>
    <submittedName>
        <fullName evidence="1">Uncharacterized protein</fullName>
    </submittedName>
</protein>
<dbReference type="EMBL" id="BK032843">
    <property type="protein sequence ID" value="DAF63765.1"/>
    <property type="molecule type" value="Genomic_DNA"/>
</dbReference>
<proteinExistence type="predicted"/>
<organism evidence="1">
    <name type="scientific">Podoviridae sp. ctz6O13</name>
    <dbReference type="NCBI Taxonomy" id="2827757"/>
    <lineage>
        <taxon>Viruses</taxon>
        <taxon>Duplodnaviria</taxon>
        <taxon>Heunggongvirae</taxon>
        <taxon>Uroviricota</taxon>
        <taxon>Caudoviricetes</taxon>
    </lineage>
</organism>
<name>A0A8S5TKF1_9CAUD</name>
<evidence type="ECO:0000313" key="1">
    <source>
        <dbReference type="EMBL" id="DAF63765.1"/>
    </source>
</evidence>
<reference evidence="1" key="1">
    <citation type="journal article" date="2021" name="Proc. Natl. Acad. Sci. U.S.A.">
        <title>A Catalog of Tens of Thousands of Viruses from Human Metagenomes Reveals Hidden Associations with Chronic Diseases.</title>
        <authorList>
            <person name="Tisza M.J."/>
            <person name="Buck C.B."/>
        </authorList>
    </citation>
    <scope>NUCLEOTIDE SEQUENCE</scope>
    <source>
        <strain evidence="1">Ctz6O13</strain>
    </source>
</reference>
<sequence length="120" mass="13969">MAQEYTFKGILRARHIDWLNYVTYVFEDLEPSAPDFKYVMCTQFPNWVQAYVSMGETGFITVRYVKEGVDTWYDGTSFVPYKNTGVHFIKFIPIKEPVKDVDVGFPDGESDNFIEVELND</sequence>
<accession>A0A8S5TKF1</accession>